<accession>I3SCD0</accession>
<feature type="compositionally biased region" description="Polar residues" evidence="1">
    <location>
        <begin position="1"/>
        <end position="12"/>
    </location>
</feature>
<name>I3SCD0_MEDTR</name>
<dbReference type="ExpressionAtlas" id="I3SCD0">
    <property type="expression patterns" value="differential"/>
</dbReference>
<protein>
    <submittedName>
        <fullName evidence="2">Uncharacterized protein</fullName>
    </submittedName>
</protein>
<feature type="region of interest" description="Disordered" evidence="1">
    <location>
        <begin position="1"/>
        <end position="106"/>
    </location>
</feature>
<dbReference type="EMBL" id="BT138127">
    <property type="protein sequence ID" value="AFK37922.1"/>
    <property type="molecule type" value="mRNA"/>
</dbReference>
<feature type="compositionally biased region" description="Polar residues" evidence="1">
    <location>
        <begin position="20"/>
        <end position="36"/>
    </location>
</feature>
<feature type="compositionally biased region" description="Polar residues" evidence="1">
    <location>
        <begin position="85"/>
        <end position="97"/>
    </location>
</feature>
<evidence type="ECO:0000313" key="2">
    <source>
        <dbReference type="EMBL" id="AFK37922.1"/>
    </source>
</evidence>
<sequence>MPMDIDNQQGNVSAERIRSDNATSSGVKFQFKSSGGKNLASENPLGKNIFGEATIPSTSHSFEASRRNSLKPSASTEAANHRHGQGSSKIGPSSSRMNVLHISSAK</sequence>
<proteinExistence type="evidence at transcript level"/>
<reference evidence="2" key="1">
    <citation type="submission" date="2012-05" db="EMBL/GenBank/DDBJ databases">
        <authorList>
            <person name="Krishnakumar V."/>
            <person name="Cheung F."/>
            <person name="Xiao Y."/>
            <person name="Chan A."/>
            <person name="Moskal W.A."/>
            <person name="Town C.D."/>
        </authorList>
    </citation>
    <scope>NUCLEOTIDE SEQUENCE</scope>
</reference>
<evidence type="ECO:0000256" key="1">
    <source>
        <dbReference type="SAM" id="MobiDB-lite"/>
    </source>
</evidence>
<organism evidence="2">
    <name type="scientific">Medicago truncatula</name>
    <name type="common">Barrel medic</name>
    <name type="synonym">Medicago tribuloides</name>
    <dbReference type="NCBI Taxonomy" id="3880"/>
    <lineage>
        <taxon>Eukaryota</taxon>
        <taxon>Viridiplantae</taxon>
        <taxon>Streptophyta</taxon>
        <taxon>Embryophyta</taxon>
        <taxon>Tracheophyta</taxon>
        <taxon>Spermatophyta</taxon>
        <taxon>Magnoliopsida</taxon>
        <taxon>eudicotyledons</taxon>
        <taxon>Gunneridae</taxon>
        <taxon>Pentapetalae</taxon>
        <taxon>rosids</taxon>
        <taxon>fabids</taxon>
        <taxon>Fabales</taxon>
        <taxon>Fabaceae</taxon>
        <taxon>Papilionoideae</taxon>
        <taxon>50 kb inversion clade</taxon>
        <taxon>NPAAA clade</taxon>
        <taxon>Hologalegina</taxon>
        <taxon>IRL clade</taxon>
        <taxon>Trifolieae</taxon>
        <taxon>Medicago</taxon>
    </lineage>
</organism>
<dbReference type="AlphaFoldDB" id="I3SCD0"/>